<dbReference type="GO" id="GO:0032259">
    <property type="term" value="P:methylation"/>
    <property type="evidence" value="ECO:0007669"/>
    <property type="project" value="UniProtKB-KW"/>
</dbReference>
<dbReference type="Gene3D" id="3.40.50.12710">
    <property type="match status" value="1"/>
</dbReference>
<evidence type="ECO:0000256" key="2">
    <source>
        <dbReference type="ARBA" id="ARBA00022679"/>
    </source>
</evidence>
<dbReference type="SUPFAM" id="SSF53335">
    <property type="entry name" value="S-adenosyl-L-methionine-dependent methyltransferases"/>
    <property type="match status" value="1"/>
</dbReference>
<sequence>MSSAVPFSAFMARALYDPERGYYARRIQTVGSRGDFSTSATLSPLLGRAVAGWLREEAARQPGIRHIIEIGAGTGDLMATVRQSLGWWQRRRFQWHIVDTSPVLKSQQIQRLGNQVIWHQEIQTALAASAGRAFIYHNELLDAFPATLLQWQDEGWQEIYITPEGREHLVALTWPEEERHAFHALQSWVGKAARQRVELHPSIRAWMQGWAPGWQEGAMLTVDYGDEFPALYHRRPMGSLRAYLLQHRLTGSDIYQNSGRQDITADINFSDYRSWAQDLGWQETSWGTQAELIRRHVPTRQHDEKTAFLLDPEGAGHAFKHVIHRPVGSRHFSPNSPSEGT</sequence>
<dbReference type="EMBL" id="FUYE01000008">
    <property type="protein sequence ID" value="SKA98136.1"/>
    <property type="molecule type" value="Genomic_DNA"/>
</dbReference>
<accession>A0A1T4Y8R7</accession>
<protein>
    <submittedName>
        <fullName evidence="3">SAM-dependent methyltransferase, MidA family</fullName>
    </submittedName>
</protein>
<dbReference type="InterPro" id="IPR003788">
    <property type="entry name" value="NDUFAF7"/>
</dbReference>
<evidence type="ECO:0000313" key="4">
    <source>
        <dbReference type="Proteomes" id="UP000190774"/>
    </source>
</evidence>
<dbReference type="PANTHER" id="PTHR12049:SF7">
    <property type="entry name" value="PROTEIN ARGININE METHYLTRANSFERASE NDUFAF7, MITOCHONDRIAL"/>
    <property type="match status" value="1"/>
</dbReference>
<keyword evidence="1 3" id="KW-0489">Methyltransferase</keyword>
<dbReference type="Proteomes" id="UP000190774">
    <property type="component" value="Unassembled WGS sequence"/>
</dbReference>
<gene>
    <name evidence="3" type="ORF">SAMN02745166_02688</name>
</gene>
<dbReference type="OrthoDB" id="9794208at2"/>
<keyword evidence="2 3" id="KW-0808">Transferase</keyword>
<dbReference type="InterPro" id="IPR038375">
    <property type="entry name" value="NDUFAF7_sf"/>
</dbReference>
<organism evidence="3 4">
    <name type="scientific">Prosthecobacter debontii</name>
    <dbReference type="NCBI Taxonomy" id="48467"/>
    <lineage>
        <taxon>Bacteria</taxon>
        <taxon>Pseudomonadati</taxon>
        <taxon>Verrucomicrobiota</taxon>
        <taxon>Verrucomicrobiia</taxon>
        <taxon>Verrucomicrobiales</taxon>
        <taxon>Verrucomicrobiaceae</taxon>
        <taxon>Prosthecobacter</taxon>
    </lineage>
</organism>
<proteinExistence type="predicted"/>
<evidence type="ECO:0000256" key="1">
    <source>
        <dbReference type="ARBA" id="ARBA00022603"/>
    </source>
</evidence>
<dbReference type="AlphaFoldDB" id="A0A1T4Y8R7"/>
<dbReference type="PANTHER" id="PTHR12049">
    <property type="entry name" value="PROTEIN ARGININE METHYLTRANSFERASE NDUFAF7, MITOCHONDRIAL"/>
    <property type="match status" value="1"/>
</dbReference>
<reference evidence="4" key="1">
    <citation type="submission" date="2017-02" db="EMBL/GenBank/DDBJ databases">
        <authorList>
            <person name="Varghese N."/>
            <person name="Submissions S."/>
        </authorList>
    </citation>
    <scope>NUCLEOTIDE SEQUENCE [LARGE SCALE GENOMIC DNA]</scope>
    <source>
        <strain evidence="4">ATCC 700200</strain>
    </source>
</reference>
<dbReference type="RefSeq" id="WP_078813876.1">
    <property type="nucleotide sequence ID" value="NZ_FUYE01000008.1"/>
</dbReference>
<evidence type="ECO:0000313" key="3">
    <source>
        <dbReference type="EMBL" id="SKA98136.1"/>
    </source>
</evidence>
<dbReference type="GO" id="GO:0035243">
    <property type="term" value="F:protein-arginine omega-N symmetric methyltransferase activity"/>
    <property type="evidence" value="ECO:0007669"/>
    <property type="project" value="TreeGrafter"/>
</dbReference>
<name>A0A1T4Y8R7_9BACT</name>
<dbReference type="STRING" id="48467.SAMN02745166_02688"/>
<keyword evidence="4" id="KW-1185">Reference proteome</keyword>
<dbReference type="InterPro" id="IPR029063">
    <property type="entry name" value="SAM-dependent_MTases_sf"/>
</dbReference>
<dbReference type="Pfam" id="PF02636">
    <property type="entry name" value="Methyltransf_28"/>
    <property type="match status" value="1"/>
</dbReference>